<dbReference type="Pfam" id="PF12557">
    <property type="entry name" value="Co_AT_N"/>
    <property type="match status" value="1"/>
</dbReference>
<evidence type="ECO:0000256" key="5">
    <source>
        <dbReference type="ARBA" id="ARBA00024929"/>
    </source>
</evidence>
<dbReference type="InterPro" id="IPR003724">
    <property type="entry name" value="CblAdoTrfase_CobA"/>
</dbReference>
<organism evidence="11 14">
    <name type="scientific">Acetobacter orientalis</name>
    <dbReference type="NCBI Taxonomy" id="146474"/>
    <lineage>
        <taxon>Bacteria</taxon>
        <taxon>Pseudomonadati</taxon>
        <taxon>Pseudomonadota</taxon>
        <taxon>Alphaproteobacteria</taxon>
        <taxon>Acetobacterales</taxon>
        <taxon>Acetobacteraceae</taxon>
        <taxon>Acetobacter</taxon>
    </lineage>
</organism>
<dbReference type="Proteomes" id="UP000032670">
    <property type="component" value="Unassembled WGS sequence"/>
</dbReference>
<dbReference type="EMBL" id="AP018515">
    <property type="protein sequence ID" value="BBC80946.1"/>
    <property type="molecule type" value="Genomic_DNA"/>
</dbReference>
<evidence type="ECO:0000313" key="11">
    <source>
        <dbReference type="EMBL" id="BBC80946.1"/>
    </source>
</evidence>
<dbReference type="PANTHER" id="PTHR46638:SF1">
    <property type="entry name" value="CORRINOID ADENOSYLTRANSFERASE"/>
    <property type="match status" value="1"/>
</dbReference>
<gene>
    <name evidence="12" type="ORF">Abor_001_040</name>
    <name evidence="11" type="ORF">AcetOrient_orf03956</name>
</gene>
<dbReference type="GO" id="GO:0005737">
    <property type="term" value="C:cytoplasm"/>
    <property type="evidence" value="ECO:0007669"/>
    <property type="project" value="UniProtKB-SubCell"/>
</dbReference>
<dbReference type="KEGG" id="aot:AcetOri_orf03956"/>
<keyword evidence="8" id="KW-0547">Nucleotide-binding</keyword>
<evidence type="ECO:0000313" key="12">
    <source>
        <dbReference type="EMBL" id="GAN64758.1"/>
    </source>
</evidence>
<dbReference type="SUPFAM" id="SSF52540">
    <property type="entry name" value="P-loop containing nucleoside triphosphate hydrolases"/>
    <property type="match status" value="1"/>
</dbReference>
<comment type="catalytic activity">
    <reaction evidence="7 8">
        <text>2 cob(II)alamin + reduced [electron-transfer flavoprotein] + 2 ATP = 2 adenosylcob(III)alamin + 2 triphosphate + oxidized [electron-transfer flavoprotein] + 3 H(+)</text>
        <dbReference type="Rhea" id="RHEA:28671"/>
        <dbReference type="Rhea" id="RHEA-COMP:10685"/>
        <dbReference type="Rhea" id="RHEA-COMP:10686"/>
        <dbReference type="ChEBI" id="CHEBI:15378"/>
        <dbReference type="ChEBI" id="CHEBI:16304"/>
        <dbReference type="ChEBI" id="CHEBI:18036"/>
        <dbReference type="ChEBI" id="CHEBI:18408"/>
        <dbReference type="ChEBI" id="CHEBI:30616"/>
        <dbReference type="ChEBI" id="CHEBI:57692"/>
        <dbReference type="ChEBI" id="CHEBI:58307"/>
        <dbReference type="EC" id="2.5.1.17"/>
    </reaction>
</comment>
<name>A0A2Z5ZKB1_9PROT</name>
<evidence type="ECO:0000313" key="13">
    <source>
        <dbReference type="Proteomes" id="UP000032670"/>
    </source>
</evidence>
<keyword evidence="8" id="KW-0963">Cytoplasm</keyword>
<evidence type="ECO:0000256" key="9">
    <source>
        <dbReference type="SAM" id="MobiDB-lite"/>
    </source>
</evidence>
<dbReference type="GO" id="GO:0008817">
    <property type="term" value="F:corrinoid adenosyltransferase activity"/>
    <property type="evidence" value="ECO:0007669"/>
    <property type="project" value="UniProtKB-UniRule"/>
</dbReference>
<evidence type="ECO:0000259" key="10">
    <source>
        <dbReference type="Pfam" id="PF12557"/>
    </source>
</evidence>
<accession>A0A0D6NGQ4</accession>
<feature type="domain" description="Cob(I)alamin adenosyltransferase N-terminal" evidence="10">
    <location>
        <begin position="21"/>
        <end position="42"/>
    </location>
</feature>
<proteinExistence type="inferred from homology"/>
<dbReference type="AlphaFoldDB" id="A0A2Z5ZKB1"/>
<dbReference type="NCBIfam" id="TIGR00708">
    <property type="entry name" value="cobA"/>
    <property type="match status" value="1"/>
</dbReference>
<comment type="pathway">
    <text evidence="1 8">Cofactor biosynthesis; adenosylcobalamin biosynthesis; adenosylcobalamin from cob(II)yrinate a,c-diamide: step 2/7.</text>
</comment>
<evidence type="ECO:0000256" key="7">
    <source>
        <dbReference type="ARBA" id="ARBA00048692"/>
    </source>
</evidence>
<dbReference type="UniPathway" id="UPA00148">
    <property type="reaction ID" value="UER00233"/>
</dbReference>
<reference evidence="11 14" key="2">
    <citation type="submission" date="2018-02" db="EMBL/GenBank/DDBJ databases">
        <title>Acetobacter orientalis genome.</title>
        <authorList>
            <person name="Nakashima N."/>
            <person name="Tamura T."/>
        </authorList>
    </citation>
    <scope>NUCLEOTIDE SEQUENCE [LARGE SCALE GENOMIC DNA]</scope>
    <source>
        <strain evidence="11 14">FAN1</strain>
    </source>
</reference>
<evidence type="ECO:0000256" key="6">
    <source>
        <dbReference type="ARBA" id="ARBA00048555"/>
    </source>
</evidence>
<evidence type="ECO:0000256" key="1">
    <source>
        <dbReference type="ARBA" id="ARBA00005121"/>
    </source>
</evidence>
<keyword evidence="8" id="KW-0169">Cobalamin biosynthesis</keyword>
<keyword evidence="4 8" id="KW-0627">Porphyrin biosynthesis</keyword>
<dbReference type="PANTHER" id="PTHR46638">
    <property type="entry name" value="CORRINOID ADENOSYLTRANSFERASE"/>
    <property type="match status" value="1"/>
</dbReference>
<protein>
    <recommendedName>
        <fullName evidence="3 8">Corrinoid adenosyltransferase</fullName>
        <ecNumber evidence="3 8">2.5.1.17</ecNumber>
    </recommendedName>
    <alternativeName>
        <fullName evidence="8">Cob(II)alamin adenosyltransferase</fullName>
    </alternativeName>
    <alternativeName>
        <fullName evidence="8">Cob(II)yrinic acid a,c-diamide adenosyltransferase</fullName>
    </alternativeName>
</protein>
<accession>A0A2Z5ZKB1</accession>
<evidence type="ECO:0000256" key="3">
    <source>
        <dbReference type="ARBA" id="ARBA00012454"/>
    </source>
</evidence>
<comment type="similarity">
    <text evidence="2 8">Belongs to the Cob(I)alamin adenosyltransferase family.</text>
</comment>
<sequence length="219" mass="24061">MTQPKDHPAHATPAAPPAAEQDDATRHREKMQKRKAVQDQEVASKTLEKGLLLVNTGPGKGKSTAAFGMVLRTVGYGRKVVVVQFIKGAWDTGEHRALERFSDLVEWHALGEGFTWETQDKARDIAACTRAWAVAKAAMQRPDVVLVVLDELNVALRYDYLPIAQVLADIAGRTPGQHVIVTGRNAKPELLEQADLVTEMGQVKHHFRAGVKAQQGVEF</sequence>
<comment type="subcellular location">
    <subcellularLocation>
        <location evidence="8">Cytoplasm</location>
    </subcellularLocation>
</comment>
<dbReference type="CDD" id="cd00561">
    <property type="entry name" value="CobA_ACA"/>
    <property type="match status" value="1"/>
</dbReference>
<dbReference type="EMBL" id="BAMX01000001">
    <property type="protein sequence ID" value="GAN64758.1"/>
    <property type="molecule type" value="Genomic_DNA"/>
</dbReference>
<evidence type="ECO:0000256" key="8">
    <source>
        <dbReference type="PIRNR" id="PIRNR015617"/>
    </source>
</evidence>
<dbReference type="GO" id="GO:0005524">
    <property type="term" value="F:ATP binding"/>
    <property type="evidence" value="ECO:0007669"/>
    <property type="project" value="UniProtKB-UniRule"/>
</dbReference>
<evidence type="ECO:0000256" key="2">
    <source>
        <dbReference type="ARBA" id="ARBA00007487"/>
    </source>
</evidence>
<comment type="function">
    <text evidence="5 8">Required for both de novo synthesis of the corrin ring for the assimilation of exogenous corrinoids. Participates in the adenosylation of a variety of incomplete and complete corrinoids.</text>
</comment>
<dbReference type="NCBIfam" id="NF004637">
    <property type="entry name" value="PRK05986.1"/>
    <property type="match status" value="1"/>
</dbReference>
<keyword evidence="8 11" id="KW-0808">Transferase</keyword>
<evidence type="ECO:0000313" key="14">
    <source>
        <dbReference type="Proteomes" id="UP000270034"/>
    </source>
</evidence>
<feature type="compositionally biased region" description="Low complexity" evidence="9">
    <location>
        <begin position="10"/>
        <end position="19"/>
    </location>
</feature>
<dbReference type="Pfam" id="PF02572">
    <property type="entry name" value="CobA_CobO_BtuR"/>
    <property type="match status" value="1"/>
</dbReference>
<dbReference type="PIRSF" id="PIRSF015617">
    <property type="entry name" value="Adensltrnsf_CobA"/>
    <property type="match status" value="1"/>
</dbReference>
<dbReference type="EC" id="2.5.1.17" evidence="3 8"/>
<dbReference type="InterPro" id="IPR027417">
    <property type="entry name" value="P-loop_NTPase"/>
</dbReference>
<dbReference type="GO" id="GO:0009236">
    <property type="term" value="P:cobalamin biosynthetic process"/>
    <property type="evidence" value="ECO:0007669"/>
    <property type="project" value="UniProtKB-UniRule"/>
</dbReference>
<reference evidence="12 13" key="1">
    <citation type="submission" date="2012-11" db="EMBL/GenBank/DDBJ databases">
        <title>Whole genome sequence of Acetobacter orientalis 21F-2.</title>
        <authorList>
            <person name="Azuma Y."/>
            <person name="Higashiura N."/>
            <person name="Hirakawa H."/>
            <person name="Matsushita K."/>
        </authorList>
    </citation>
    <scope>NUCLEOTIDE SEQUENCE [LARGE SCALE GENOMIC DNA]</scope>
    <source>
        <strain evidence="12 13">21F-2</strain>
    </source>
</reference>
<dbReference type="RefSeq" id="WP_084594284.1">
    <property type="nucleotide sequence ID" value="NZ_BAMX01000001.1"/>
</dbReference>
<dbReference type="STRING" id="1231341.Abor_001_040"/>
<dbReference type="GeneID" id="76202891"/>
<keyword evidence="8" id="KW-0067">ATP-binding</keyword>
<dbReference type="GO" id="GO:0006779">
    <property type="term" value="P:porphyrin-containing compound biosynthetic process"/>
    <property type="evidence" value="ECO:0007669"/>
    <property type="project" value="UniProtKB-UniRule"/>
</dbReference>
<keyword evidence="13" id="KW-1185">Reference proteome</keyword>
<evidence type="ECO:0000256" key="4">
    <source>
        <dbReference type="ARBA" id="ARBA00023244"/>
    </source>
</evidence>
<feature type="region of interest" description="Disordered" evidence="9">
    <location>
        <begin position="1"/>
        <end position="40"/>
    </location>
</feature>
<comment type="catalytic activity">
    <reaction evidence="6 8">
        <text>2 cob(II)yrinate a,c diamide + reduced [electron-transfer flavoprotein] + 2 ATP = 2 adenosylcob(III)yrinate a,c-diamide + 2 triphosphate + oxidized [electron-transfer flavoprotein] + 3 H(+)</text>
        <dbReference type="Rhea" id="RHEA:11528"/>
        <dbReference type="Rhea" id="RHEA-COMP:10685"/>
        <dbReference type="Rhea" id="RHEA-COMP:10686"/>
        <dbReference type="ChEBI" id="CHEBI:15378"/>
        <dbReference type="ChEBI" id="CHEBI:18036"/>
        <dbReference type="ChEBI" id="CHEBI:30616"/>
        <dbReference type="ChEBI" id="CHEBI:57692"/>
        <dbReference type="ChEBI" id="CHEBI:58307"/>
        <dbReference type="ChEBI" id="CHEBI:58503"/>
        <dbReference type="ChEBI" id="CHEBI:58537"/>
        <dbReference type="EC" id="2.5.1.17"/>
    </reaction>
</comment>
<dbReference type="Gene3D" id="3.40.50.300">
    <property type="entry name" value="P-loop containing nucleotide triphosphate hydrolases"/>
    <property type="match status" value="1"/>
</dbReference>
<dbReference type="InterPro" id="IPR025826">
    <property type="entry name" value="Co_AT_N_dom"/>
</dbReference>
<dbReference type="Proteomes" id="UP000270034">
    <property type="component" value="Chromosome"/>
</dbReference>